<gene>
    <name evidence="4" type="ORF">JF888_04520</name>
</gene>
<dbReference type="InterPro" id="IPR038492">
    <property type="entry name" value="GBBH-like_N_sf"/>
</dbReference>
<evidence type="ECO:0000256" key="2">
    <source>
        <dbReference type="ARBA" id="ARBA00023004"/>
    </source>
</evidence>
<accession>A0A934KHZ7</accession>
<feature type="domain" description="Gamma-butyrobetaine hydroxylase-like N-terminal" evidence="3">
    <location>
        <begin position="14"/>
        <end position="99"/>
    </location>
</feature>
<keyword evidence="2" id="KW-0408">Iron</keyword>
<evidence type="ECO:0000313" key="5">
    <source>
        <dbReference type="Proteomes" id="UP000620075"/>
    </source>
</evidence>
<dbReference type="Pfam" id="PF06155">
    <property type="entry name" value="GBBH-like_N"/>
    <property type="match status" value="1"/>
</dbReference>
<name>A0A934KHZ7_9BACT</name>
<evidence type="ECO:0000259" key="3">
    <source>
        <dbReference type="Pfam" id="PF06155"/>
    </source>
</evidence>
<evidence type="ECO:0000256" key="1">
    <source>
        <dbReference type="ARBA" id="ARBA00022723"/>
    </source>
</evidence>
<dbReference type="RefSeq" id="WP_338176959.1">
    <property type="nucleotide sequence ID" value="NZ_JAEKNQ010000019.1"/>
</dbReference>
<evidence type="ECO:0000313" key="4">
    <source>
        <dbReference type="EMBL" id="MBJ7602445.1"/>
    </source>
</evidence>
<reference evidence="4 5" key="1">
    <citation type="submission" date="2020-10" db="EMBL/GenBank/DDBJ databases">
        <title>Ca. Dormibacterota MAGs.</title>
        <authorList>
            <person name="Montgomery K."/>
        </authorList>
    </citation>
    <scope>NUCLEOTIDE SEQUENCE [LARGE SCALE GENOMIC DNA]</scope>
    <source>
        <strain evidence="4">SC8811_S16_3</strain>
    </source>
</reference>
<dbReference type="Proteomes" id="UP000620075">
    <property type="component" value="Unassembled WGS sequence"/>
</dbReference>
<dbReference type="EMBL" id="JAEKNQ010000019">
    <property type="protein sequence ID" value="MBJ7602445.1"/>
    <property type="molecule type" value="Genomic_DNA"/>
</dbReference>
<dbReference type="GO" id="GO:0046872">
    <property type="term" value="F:metal ion binding"/>
    <property type="evidence" value="ECO:0007669"/>
    <property type="project" value="UniProtKB-KW"/>
</dbReference>
<organism evidence="4 5">
    <name type="scientific">Candidatus Dormiibacter inghamiae</name>
    <dbReference type="NCBI Taxonomy" id="3127013"/>
    <lineage>
        <taxon>Bacteria</taxon>
        <taxon>Bacillati</taxon>
        <taxon>Candidatus Dormiibacterota</taxon>
        <taxon>Candidatus Dormibacteria</taxon>
        <taxon>Candidatus Dormibacterales</taxon>
        <taxon>Candidatus Dormibacteraceae</taxon>
        <taxon>Candidatus Dormiibacter</taxon>
    </lineage>
</organism>
<protein>
    <submittedName>
        <fullName evidence="4">DUF971 domain-containing protein</fullName>
    </submittedName>
</protein>
<dbReference type="PANTHER" id="PTHR35303">
    <property type="entry name" value="OS02G0197800 PROTEIN"/>
    <property type="match status" value="1"/>
</dbReference>
<comment type="caution">
    <text evidence="4">The sequence shown here is derived from an EMBL/GenBank/DDBJ whole genome shotgun (WGS) entry which is preliminary data.</text>
</comment>
<dbReference type="AlphaFoldDB" id="A0A934KHZ7"/>
<dbReference type="InterPro" id="IPR010376">
    <property type="entry name" value="GBBH-like_N"/>
</dbReference>
<sequence length="114" mass="12679">MNSPDPYPVSVDLIRADNRLEITWEDGSRNAYAGATLRWACPCAECRGEAGLPGRLDRIQDLPADEVRLTSVELVGHYALQLGFGSGHATGIYTFRHLRSLADPSHTSARRWER</sequence>
<dbReference type="Gene3D" id="3.30.2020.30">
    <property type="match status" value="1"/>
</dbReference>
<keyword evidence="1" id="KW-0479">Metal-binding</keyword>
<proteinExistence type="predicted"/>